<feature type="transmembrane region" description="Helical" evidence="1">
    <location>
        <begin position="22"/>
        <end position="43"/>
    </location>
</feature>
<protein>
    <recommendedName>
        <fullName evidence="4">LPXTG cell wall anchor domain-containing protein</fullName>
    </recommendedName>
</protein>
<dbReference type="Proteomes" id="UP001387364">
    <property type="component" value="Chromosome"/>
</dbReference>
<organism evidence="2 3">
    <name type="scientific">Bacillus kandeliae</name>
    <dbReference type="NCBI Taxonomy" id="3129297"/>
    <lineage>
        <taxon>Bacteria</taxon>
        <taxon>Bacillati</taxon>
        <taxon>Bacillota</taxon>
        <taxon>Bacilli</taxon>
        <taxon>Bacillales</taxon>
        <taxon>Bacillaceae</taxon>
        <taxon>Bacillus</taxon>
    </lineage>
</organism>
<evidence type="ECO:0008006" key="4">
    <source>
        <dbReference type="Google" id="ProtNLM"/>
    </source>
</evidence>
<proteinExistence type="predicted"/>
<gene>
    <name evidence="2" type="ORF">WDJ61_04080</name>
</gene>
<accession>A0ABZ2N8B5</accession>
<reference evidence="2 3" key="1">
    <citation type="submission" date="2024-02" db="EMBL/GenBank/DDBJ databases">
        <title>Seven novel Bacillus-like species.</title>
        <authorList>
            <person name="Liu G."/>
        </authorList>
    </citation>
    <scope>NUCLEOTIDE SEQUENCE [LARGE SCALE GENOMIC DNA]</scope>
    <source>
        <strain evidence="2 3">FJAT-52991</strain>
    </source>
</reference>
<name>A0ABZ2N8B5_9BACI</name>
<feature type="transmembrane region" description="Helical" evidence="1">
    <location>
        <begin position="55"/>
        <end position="74"/>
    </location>
</feature>
<evidence type="ECO:0000256" key="1">
    <source>
        <dbReference type="SAM" id="Phobius"/>
    </source>
</evidence>
<keyword evidence="1" id="KW-0812">Transmembrane</keyword>
<keyword evidence="3" id="KW-1185">Reference proteome</keyword>
<evidence type="ECO:0000313" key="3">
    <source>
        <dbReference type="Proteomes" id="UP001387364"/>
    </source>
</evidence>
<sequence length="77" mass="8507">MNSIEVNFQVPSFIPIPSSETMMTISIIIVVIGLFLVILGVILQKGKQKTNRAAWVCIGIGVLLIINHGIQLLFRVF</sequence>
<keyword evidence="1" id="KW-0472">Membrane</keyword>
<keyword evidence="1" id="KW-1133">Transmembrane helix</keyword>
<evidence type="ECO:0000313" key="2">
    <source>
        <dbReference type="EMBL" id="WXB93835.1"/>
    </source>
</evidence>
<dbReference type="RefSeq" id="WP_338753356.1">
    <property type="nucleotide sequence ID" value="NZ_CP147404.1"/>
</dbReference>
<dbReference type="EMBL" id="CP147404">
    <property type="protein sequence ID" value="WXB93835.1"/>
    <property type="molecule type" value="Genomic_DNA"/>
</dbReference>